<dbReference type="HOGENOM" id="CLU_145177_0_0_2"/>
<dbReference type="Gene3D" id="2.60.120.380">
    <property type="match status" value="1"/>
</dbReference>
<name>E1RGE5_METP4</name>
<dbReference type="GeneID" id="9742826"/>
<organism evidence="1 2">
    <name type="scientific">Methanolacinia petrolearia (strain DSM 11571 / OCM 486 / SEBR 4847)</name>
    <name type="common">Methanoplanus petrolearius</name>
    <dbReference type="NCBI Taxonomy" id="679926"/>
    <lineage>
        <taxon>Archaea</taxon>
        <taxon>Methanobacteriati</taxon>
        <taxon>Methanobacteriota</taxon>
        <taxon>Stenosarchaea group</taxon>
        <taxon>Methanomicrobia</taxon>
        <taxon>Methanomicrobiales</taxon>
        <taxon>Methanomicrobiaceae</taxon>
        <taxon>Methanolacinia</taxon>
    </lineage>
</organism>
<gene>
    <name evidence="1" type="ordered locus">Mpet_0382</name>
</gene>
<dbReference type="Proteomes" id="UP000006565">
    <property type="component" value="Chromosome"/>
</dbReference>
<dbReference type="STRING" id="679926.Mpet_0382"/>
<dbReference type="OrthoDB" id="111673at2157"/>
<dbReference type="EMBL" id="CP002117">
    <property type="protein sequence ID" value="ADN35156.1"/>
    <property type="molecule type" value="Genomic_DNA"/>
</dbReference>
<evidence type="ECO:0000313" key="2">
    <source>
        <dbReference type="Proteomes" id="UP000006565"/>
    </source>
</evidence>
<protein>
    <recommendedName>
        <fullName evidence="3">P/Homo B domain-containing protein</fullName>
    </recommendedName>
</protein>
<reference evidence="1 2" key="1">
    <citation type="journal article" date="2010" name="Stand. Genomic Sci.">
        <title>Complete genome sequence of Methanoplanus petrolearius type strain (SEBR 4847).</title>
        <authorList>
            <person name="Brambilla E."/>
            <person name="Djao O.D."/>
            <person name="Daligault H."/>
            <person name="Lapidus A."/>
            <person name="Lucas S."/>
            <person name="Hammon N."/>
            <person name="Nolan M."/>
            <person name="Tice H."/>
            <person name="Cheng J.F."/>
            <person name="Han C."/>
            <person name="Tapia R."/>
            <person name="Goodwin L."/>
            <person name="Pitluck S."/>
            <person name="Liolios K."/>
            <person name="Ivanova N."/>
            <person name="Mavromatis K."/>
            <person name="Mikhailova N."/>
            <person name="Pati A."/>
            <person name="Chen A."/>
            <person name="Palaniappan K."/>
            <person name="Land M."/>
            <person name="Hauser L."/>
            <person name="Chang Y.J."/>
            <person name="Jeffries C.D."/>
            <person name="Rohde M."/>
            <person name="Spring S."/>
            <person name="Sikorski J."/>
            <person name="Goker M."/>
            <person name="Woyke T."/>
            <person name="Bristow J."/>
            <person name="Eisen J.A."/>
            <person name="Markowitz V."/>
            <person name="Hugenholtz P."/>
            <person name="Kyrpides N.C."/>
            <person name="Klenk H.P."/>
        </authorList>
    </citation>
    <scope>NUCLEOTIDE SEQUENCE [LARGE SCALE GENOMIC DNA]</scope>
    <source>
        <strain evidence="2">DSM 11571 / OCM 486 / SEBR 4847</strain>
    </source>
</reference>
<evidence type="ECO:0008006" key="3">
    <source>
        <dbReference type="Google" id="ProtNLM"/>
    </source>
</evidence>
<sequence precursor="true">MRGKILIFLTALLITALLTAPVMAGEVIEKKMENNVIVVPSVDGFIQELSGTKAQHQISQGEMVCHSRSVWPLTSKIDVTLTWDEHYGDLELYVYTPDDSFVGHYTDLYDSSVRDGMIDIDIRSSTGYLPVGNWKLNVYGRQVSGSSISYSLL</sequence>
<keyword evidence="2" id="KW-1185">Reference proteome</keyword>
<dbReference type="KEGG" id="mpi:Mpet_0382"/>
<accession>E1RGE5</accession>
<dbReference type="eggNOG" id="arCOG04987">
    <property type="taxonomic scope" value="Archaea"/>
</dbReference>
<dbReference type="RefSeq" id="WP_013328334.1">
    <property type="nucleotide sequence ID" value="NC_014507.1"/>
</dbReference>
<evidence type="ECO:0000313" key="1">
    <source>
        <dbReference type="EMBL" id="ADN35156.1"/>
    </source>
</evidence>
<proteinExistence type="predicted"/>
<dbReference type="AlphaFoldDB" id="E1RGE5"/>